<dbReference type="SUPFAM" id="SSF55729">
    <property type="entry name" value="Acyl-CoA N-acyltransferases (Nat)"/>
    <property type="match status" value="1"/>
</dbReference>
<dbReference type="PANTHER" id="PTHR47017">
    <property type="entry name" value="ACYL-COA"/>
    <property type="match status" value="1"/>
</dbReference>
<dbReference type="Pfam" id="PF04339">
    <property type="entry name" value="FemAB_like"/>
    <property type="match status" value="1"/>
</dbReference>
<dbReference type="InterPro" id="IPR016181">
    <property type="entry name" value="Acyl_CoA_acyltransferase"/>
</dbReference>
<name>A0ABW3F789_9PROT</name>
<keyword evidence="2" id="KW-1185">Reference proteome</keyword>
<dbReference type="Gene3D" id="3.40.630.30">
    <property type="match status" value="1"/>
</dbReference>
<evidence type="ECO:0000313" key="2">
    <source>
        <dbReference type="Proteomes" id="UP001597128"/>
    </source>
</evidence>
<dbReference type="InterPro" id="IPR007434">
    <property type="entry name" value="FemAB-like"/>
</dbReference>
<sequence length="400" mass="45270">MPLSHLSFSWQRGLQDIPADAWQALAGPHPMLDYRFLHAFETSASVDQQTGWVPYHLTVSDGEQLVAAAPCYIKTHSYGEYVFDWSWADAYEQAGGKYYPKLISAIPFSPVTGPRLLVHPDYAEPEQLAAAMLQQMRALCEENALSGSHVLFPDPASAAQCAAQGLLRREGVQFRWENHGYADWEAFMAVLSRDKRKKIRQERNKVAQQGVTCRVRNGHQLTADELALFYQCYSNTYHRHGSQPYLTMAFFAQIVRDMPDNILLFIATQAGKDIATSLCILGPDVLYGRYWGSLRDVSCLHFELCYYQPQAFCISHGIRYFEGGAQGVHKLARGFVPYTTCSYHWLTHKDFQQSVERFLAREETAMQHYVNELEERSPYKVVAEADDGAAGGDQLNDQAT</sequence>
<comment type="caution">
    <text evidence="1">The sequence shown here is derived from an EMBL/GenBank/DDBJ whole genome shotgun (WGS) entry which is preliminary data.</text>
</comment>
<protein>
    <submittedName>
        <fullName evidence="1">GNAT family N-acetyltransferase</fullName>
    </submittedName>
</protein>
<dbReference type="RefSeq" id="WP_379057926.1">
    <property type="nucleotide sequence ID" value="NZ_JBHTKB010000002.1"/>
</dbReference>
<evidence type="ECO:0000313" key="1">
    <source>
        <dbReference type="EMBL" id="MFD0914301.1"/>
    </source>
</evidence>
<accession>A0ABW3F789</accession>
<organism evidence="1 2">
    <name type="scientific">Methylophilus luteus</name>
    <dbReference type="NCBI Taxonomy" id="640108"/>
    <lineage>
        <taxon>Bacteria</taxon>
        <taxon>Pseudomonadati</taxon>
        <taxon>Pseudomonadota</taxon>
        <taxon>Betaproteobacteria</taxon>
        <taxon>Nitrosomonadales</taxon>
        <taxon>Methylophilaceae</taxon>
        <taxon>Methylophilus</taxon>
    </lineage>
</organism>
<reference evidence="2" key="1">
    <citation type="journal article" date="2019" name="Int. J. Syst. Evol. Microbiol.">
        <title>The Global Catalogue of Microorganisms (GCM) 10K type strain sequencing project: providing services to taxonomists for standard genome sequencing and annotation.</title>
        <authorList>
            <consortium name="The Broad Institute Genomics Platform"/>
            <consortium name="The Broad Institute Genome Sequencing Center for Infectious Disease"/>
            <person name="Wu L."/>
            <person name="Ma J."/>
        </authorList>
    </citation>
    <scope>NUCLEOTIDE SEQUENCE [LARGE SCALE GENOMIC DNA]</scope>
    <source>
        <strain evidence="2">CCUG 58412</strain>
    </source>
</reference>
<dbReference type="EMBL" id="JBHTKB010000002">
    <property type="protein sequence ID" value="MFD0914301.1"/>
    <property type="molecule type" value="Genomic_DNA"/>
</dbReference>
<dbReference type="Proteomes" id="UP001597128">
    <property type="component" value="Unassembled WGS sequence"/>
</dbReference>
<dbReference type="PANTHER" id="PTHR47017:SF1">
    <property type="entry name" value="ACYL-COA"/>
    <property type="match status" value="1"/>
</dbReference>
<proteinExistence type="predicted"/>
<gene>
    <name evidence="1" type="ORF">ACFQ1Z_12135</name>
</gene>